<comment type="caution">
    <text evidence="1">The sequence shown here is derived from an EMBL/GenBank/DDBJ whole genome shotgun (WGS) entry which is preliminary data.</text>
</comment>
<organism evidence="1 2">
    <name type="scientific">Hibiscus sabdariffa</name>
    <name type="common">roselle</name>
    <dbReference type="NCBI Taxonomy" id="183260"/>
    <lineage>
        <taxon>Eukaryota</taxon>
        <taxon>Viridiplantae</taxon>
        <taxon>Streptophyta</taxon>
        <taxon>Embryophyta</taxon>
        <taxon>Tracheophyta</taxon>
        <taxon>Spermatophyta</taxon>
        <taxon>Magnoliopsida</taxon>
        <taxon>eudicotyledons</taxon>
        <taxon>Gunneridae</taxon>
        <taxon>Pentapetalae</taxon>
        <taxon>rosids</taxon>
        <taxon>malvids</taxon>
        <taxon>Malvales</taxon>
        <taxon>Malvaceae</taxon>
        <taxon>Malvoideae</taxon>
        <taxon>Hibiscus</taxon>
    </lineage>
</organism>
<evidence type="ECO:0000313" key="1">
    <source>
        <dbReference type="EMBL" id="KAK8488205.1"/>
    </source>
</evidence>
<dbReference type="PANTHER" id="PTHR34789">
    <property type="entry name" value="EXPRESSED PROTEIN"/>
    <property type="match status" value="1"/>
</dbReference>
<keyword evidence="2" id="KW-1185">Reference proteome</keyword>
<gene>
    <name evidence="1" type="ORF">V6N11_047144</name>
</gene>
<dbReference type="Proteomes" id="UP001396334">
    <property type="component" value="Unassembled WGS sequence"/>
</dbReference>
<dbReference type="EMBL" id="JBBPBN010000358">
    <property type="protein sequence ID" value="KAK8488205.1"/>
    <property type="molecule type" value="Genomic_DNA"/>
</dbReference>
<name>A0ABR2A6H0_9ROSI</name>
<dbReference type="PANTHER" id="PTHR34789:SF1">
    <property type="entry name" value="EXPRESSED PROTEIN"/>
    <property type="match status" value="1"/>
</dbReference>
<proteinExistence type="predicted"/>
<sequence length="159" mass="15958">MNVKSTFGLVVLLSMASLCAAARPDSLKAVSIPDNNDAGEAFSTPVPDLGNATDSINEDPVASLENDDKKWEAVDKQIGDLAGGPMGDGLGSLAEGPIGGGSTGDVNSIVCTEKGPCYNKKLTCPSNCFGQVSKSGKGFSASAGGGGCTMDCKTCKATC</sequence>
<protein>
    <submittedName>
        <fullName evidence="1">Uncharacterized protein</fullName>
    </submittedName>
</protein>
<accession>A0ABR2A6H0</accession>
<reference evidence="1 2" key="1">
    <citation type="journal article" date="2024" name="G3 (Bethesda)">
        <title>Genome assembly of Hibiscus sabdariffa L. provides insights into metabolisms of medicinal natural products.</title>
        <authorList>
            <person name="Kim T."/>
        </authorList>
    </citation>
    <scope>NUCLEOTIDE SEQUENCE [LARGE SCALE GENOMIC DNA]</scope>
    <source>
        <strain evidence="1">TK-2024</strain>
        <tissue evidence="1">Old leaves</tissue>
    </source>
</reference>
<evidence type="ECO:0000313" key="2">
    <source>
        <dbReference type="Proteomes" id="UP001396334"/>
    </source>
</evidence>